<reference evidence="1 2" key="1">
    <citation type="journal article" date="2021" name="Hortic Res">
        <title>High-quality reference genome and annotation aids understanding of berry development for evergreen blueberry (Vaccinium darrowii).</title>
        <authorList>
            <person name="Yu J."/>
            <person name="Hulse-Kemp A.M."/>
            <person name="Babiker E."/>
            <person name="Staton M."/>
        </authorList>
    </citation>
    <scope>NUCLEOTIDE SEQUENCE [LARGE SCALE GENOMIC DNA]</scope>
    <source>
        <strain evidence="2">cv. NJ 8807/NJ 8810</strain>
        <tissue evidence="1">Young leaf</tissue>
    </source>
</reference>
<evidence type="ECO:0000313" key="2">
    <source>
        <dbReference type="Proteomes" id="UP000828048"/>
    </source>
</evidence>
<dbReference type="Proteomes" id="UP000828048">
    <property type="component" value="Chromosome 4"/>
</dbReference>
<accession>A0ACB7Z561</accession>
<dbReference type="EMBL" id="CM037154">
    <property type="protein sequence ID" value="KAH7860981.1"/>
    <property type="molecule type" value="Genomic_DNA"/>
</dbReference>
<keyword evidence="2" id="KW-1185">Reference proteome</keyword>
<evidence type="ECO:0000313" key="1">
    <source>
        <dbReference type="EMBL" id="KAH7860981.1"/>
    </source>
</evidence>
<organism evidence="1 2">
    <name type="scientific">Vaccinium darrowii</name>
    <dbReference type="NCBI Taxonomy" id="229202"/>
    <lineage>
        <taxon>Eukaryota</taxon>
        <taxon>Viridiplantae</taxon>
        <taxon>Streptophyta</taxon>
        <taxon>Embryophyta</taxon>
        <taxon>Tracheophyta</taxon>
        <taxon>Spermatophyta</taxon>
        <taxon>Magnoliopsida</taxon>
        <taxon>eudicotyledons</taxon>
        <taxon>Gunneridae</taxon>
        <taxon>Pentapetalae</taxon>
        <taxon>asterids</taxon>
        <taxon>Ericales</taxon>
        <taxon>Ericaceae</taxon>
        <taxon>Vaccinioideae</taxon>
        <taxon>Vaccinieae</taxon>
        <taxon>Vaccinium</taxon>
    </lineage>
</organism>
<comment type="caution">
    <text evidence="1">The sequence shown here is derived from an EMBL/GenBank/DDBJ whole genome shotgun (WGS) entry which is preliminary data.</text>
</comment>
<proteinExistence type="predicted"/>
<sequence>MSIPERQHFTNIWLISLFSQEQHAGKAVANSTLATSLRVNGMRQLYKHTNKIESLDPAVLRPGRIDRKIEFPLPDIKTRRRIFRIHTSRMTLADDVSMEEFVMNKDEFSGADIKAICTKAGLLALRERCMKKLGAGRGLLKTSCWGQRLLQTVGPDLTALSTKELVGLVHRLRFYKAPLTRGIRALRFSDSIMSETRAQEQKRIEETIHQLVESRKLDQQRNEESIRQLKDEAAAQSGSISKLLDLVVSLNAKYDSVISKQNSDKGPEQGDSSFVPQKLFSAATGSVQTRLQEESIEAIARKARQPAKPPGANYTSTGTTLAIPRPIQTMGVRADPKLPTAAVVESKFPSYSGPGDDGIPVPQPVALLDRRLVKYKGKPATQTRRDPDFFSFTSLHVHSHLLLGSDGNEIRMMKNKMQDLLLGFQLLISGE</sequence>
<name>A0ACB7Z561_9ERIC</name>
<gene>
    <name evidence="1" type="ORF">Vadar_020222</name>
</gene>
<protein>
    <submittedName>
        <fullName evidence="1">Uncharacterized protein</fullName>
    </submittedName>
</protein>